<gene>
    <name evidence="2" type="ORF">LCGC14_0758270</name>
</gene>
<dbReference type="AlphaFoldDB" id="A0A0F9Q200"/>
<evidence type="ECO:0000256" key="1">
    <source>
        <dbReference type="SAM" id="MobiDB-lite"/>
    </source>
</evidence>
<name>A0A0F9Q200_9ZZZZ</name>
<protein>
    <submittedName>
        <fullName evidence="2">Uncharacterized protein</fullName>
    </submittedName>
</protein>
<organism evidence="2">
    <name type="scientific">marine sediment metagenome</name>
    <dbReference type="NCBI Taxonomy" id="412755"/>
    <lineage>
        <taxon>unclassified sequences</taxon>
        <taxon>metagenomes</taxon>
        <taxon>ecological metagenomes</taxon>
    </lineage>
</organism>
<feature type="compositionally biased region" description="Basic and acidic residues" evidence="1">
    <location>
        <begin position="25"/>
        <end position="42"/>
    </location>
</feature>
<feature type="region of interest" description="Disordered" evidence="1">
    <location>
        <begin position="1"/>
        <end position="92"/>
    </location>
</feature>
<dbReference type="EMBL" id="LAZR01001860">
    <property type="protein sequence ID" value="KKN37940.1"/>
    <property type="molecule type" value="Genomic_DNA"/>
</dbReference>
<proteinExistence type="predicted"/>
<feature type="compositionally biased region" description="Pro residues" evidence="1">
    <location>
        <begin position="69"/>
        <end position="78"/>
    </location>
</feature>
<accession>A0A0F9Q200</accession>
<sequence>MVKLYKDPPPGPRRRPDGFQWGMDQELKEKGKSVKRAEEADGKQNGVEVFGEGSTLINNNSNDKDIEEPPSPPTPPSPKRPDTCLYDTSGNRETIRRKLHELGVTSSNQLIRDYATAVLIEAIGDFERAIDSELVILSPTGYFKSLLK</sequence>
<comment type="caution">
    <text evidence="2">The sequence shown here is derived from an EMBL/GenBank/DDBJ whole genome shotgun (WGS) entry which is preliminary data.</text>
</comment>
<evidence type="ECO:0000313" key="2">
    <source>
        <dbReference type="EMBL" id="KKN37940.1"/>
    </source>
</evidence>
<reference evidence="2" key="1">
    <citation type="journal article" date="2015" name="Nature">
        <title>Complex archaea that bridge the gap between prokaryotes and eukaryotes.</title>
        <authorList>
            <person name="Spang A."/>
            <person name="Saw J.H."/>
            <person name="Jorgensen S.L."/>
            <person name="Zaremba-Niedzwiedzka K."/>
            <person name="Martijn J."/>
            <person name="Lind A.E."/>
            <person name="van Eijk R."/>
            <person name="Schleper C."/>
            <person name="Guy L."/>
            <person name="Ettema T.J."/>
        </authorList>
    </citation>
    <scope>NUCLEOTIDE SEQUENCE</scope>
</reference>